<organism evidence="2">
    <name type="scientific">uncultured Solirubrobacteraceae bacterium</name>
    <dbReference type="NCBI Taxonomy" id="1162706"/>
    <lineage>
        <taxon>Bacteria</taxon>
        <taxon>Bacillati</taxon>
        <taxon>Actinomycetota</taxon>
        <taxon>Thermoleophilia</taxon>
        <taxon>Solirubrobacterales</taxon>
        <taxon>Solirubrobacteraceae</taxon>
        <taxon>environmental samples</taxon>
    </lineage>
</organism>
<evidence type="ECO:0000313" key="2">
    <source>
        <dbReference type="EMBL" id="CAA9506587.1"/>
    </source>
</evidence>
<feature type="domain" description="CobQ/CobB/MinD/ParA nucleotide binding" evidence="1">
    <location>
        <begin position="15"/>
        <end position="62"/>
    </location>
</feature>
<accession>A0A6J4SVR9</accession>
<sequence length="108" mass="11429">MLAASVSLLDRQMLFVTGKGGVGKTVVTAALALASERSGRRTIVCELAGQARIPALLGGEPGEPGDEVRIGDKLFATTIEPYKVMEEWIGKILGSQKLTGLLTRSNVF</sequence>
<evidence type="ECO:0000259" key="1">
    <source>
        <dbReference type="Pfam" id="PF01656"/>
    </source>
</evidence>
<dbReference type="Gene3D" id="3.40.50.300">
    <property type="entry name" value="P-loop containing nucleotide triphosphate hydrolases"/>
    <property type="match status" value="1"/>
</dbReference>
<dbReference type="SUPFAM" id="SSF52540">
    <property type="entry name" value="P-loop containing nucleoside triphosphate hydrolases"/>
    <property type="match status" value="1"/>
</dbReference>
<gene>
    <name evidence="2" type="ORF">AVDCRST_MAG85-2074</name>
</gene>
<feature type="non-terminal residue" evidence="2">
    <location>
        <position position="108"/>
    </location>
</feature>
<dbReference type="EMBL" id="CADCVT010000226">
    <property type="protein sequence ID" value="CAA9506587.1"/>
    <property type="molecule type" value="Genomic_DNA"/>
</dbReference>
<dbReference type="Pfam" id="PF01656">
    <property type="entry name" value="CbiA"/>
    <property type="match status" value="1"/>
</dbReference>
<protein>
    <recommendedName>
        <fullName evidence="1">CobQ/CobB/MinD/ParA nucleotide binding domain-containing protein</fullName>
    </recommendedName>
</protein>
<proteinExistence type="predicted"/>
<dbReference type="InterPro" id="IPR027417">
    <property type="entry name" value="P-loop_NTPase"/>
</dbReference>
<dbReference type="InterPro" id="IPR002586">
    <property type="entry name" value="CobQ/CobB/MinD/ParA_Nub-bd_dom"/>
</dbReference>
<dbReference type="AlphaFoldDB" id="A0A6J4SVR9"/>
<name>A0A6J4SVR9_9ACTN</name>
<reference evidence="2" key="1">
    <citation type="submission" date="2020-02" db="EMBL/GenBank/DDBJ databases">
        <authorList>
            <person name="Meier V. D."/>
        </authorList>
    </citation>
    <scope>NUCLEOTIDE SEQUENCE</scope>
    <source>
        <strain evidence="2">AVDCRST_MAG85</strain>
    </source>
</reference>